<comment type="caution">
    <text evidence="2">The sequence shown here is derived from an EMBL/GenBank/DDBJ whole genome shotgun (WGS) entry which is preliminary data.</text>
</comment>
<dbReference type="AlphaFoldDB" id="A0A1R2BYT2"/>
<dbReference type="EMBL" id="MPUH01000366">
    <property type="protein sequence ID" value="OMJ81785.1"/>
    <property type="molecule type" value="Genomic_DNA"/>
</dbReference>
<keyword evidence="3" id="KW-1185">Reference proteome</keyword>
<gene>
    <name evidence="2" type="ORF">SteCoe_17668</name>
</gene>
<evidence type="ECO:0000313" key="2">
    <source>
        <dbReference type="EMBL" id="OMJ81785.1"/>
    </source>
</evidence>
<evidence type="ECO:0000313" key="3">
    <source>
        <dbReference type="Proteomes" id="UP000187209"/>
    </source>
</evidence>
<proteinExistence type="predicted"/>
<organism evidence="2 3">
    <name type="scientific">Stentor coeruleus</name>
    <dbReference type="NCBI Taxonomy" id="5963"/>
    <lineage>
        <taxon>Eukaryota</taxon>
        <taxon>Sar</taxon>
        <taxon>Alveolata</taxon>
        <taxon>Ciliophora</taxon>
        <taxon>Postciliodesmatophora</taxon>
        <taxon>Heterotrichea</taxon>
        <taxon>Heterotrichida</taxon>
        <taxon>Stentoridae</taxon>
        <taxon>Stentor</taxon>
    </lineage>
</organism>
<dbReference type="Gene3D" id="3.40.250.10">
    <property type="entry name" value="Rhodanese-like domain"/>
    <property type="match status" value="1"/>
</dbReference>
<name>A0A1R2BYT2_9CILI</name>
<dbReference type="InterPro" id="IPR036873">
    <property type="entry name" value="Rhodanese-like_dom_sf"/>
</dbReference>
<feature type="domain" description="Rhodanese" evidence="1">
    <location>
        <begin position="14"/>
        <end position="93"/>
    </location>
</feature>
<protein>
    <recommendedName>
        <fullName evidence="1">Rhodanese domain-containing protein</fullName>
    </recommendedName>
</protein>
<dbReference type="InterPro" id="IPR001763">
    <property type="entry name" value="Rhodanese-like_dom"/>
</dbReference>
<evidence type="ECO:0000259" key="1">
    <source>
        <dbReference type="PROSITE" id="PS50206"/>
    </source>
</evidence>
<sequence length="272" mass="29824">MNPFISIQECLDQGLGNFIFIYCSTLFQQPSGYISGSFLLSIEDNSPKFISTIRALEIPEGKSIVVYDSGDYTLSSKAFWGFRAAGFEHVRLLLRIVSIPTGVEIITGAPPHIKKSSSPYLPFNNEIALTKEDLESKKTFYQQLVQINYLAFDIVDSNGGLLPSSELMNLLQNSGIKFTSSRASIVFGKKACLGGIVLNYVTGRSVAVVLDDVSKPETIDRPKSRSNSTDEDKYQSGISGYTVTVDEGVSLASKRKVVRNKDTALCSNCLIM</sequence>
<accession>A0A1R2BYT2</accession>
<dbReference type="PROSITE" id="PS50206">
    <property type="entry name" value="RHODANESE_3"/>
    <property type="match status" value="1"/>
</dbReference>
<dbReference type="SUPFAM" id="SSF52821">
    <property type="entry name" value="Rhodanese/Cell cycle control phosphatase"/>
    <property type="match status" value="1"/>
</dbReference>
<reference evidence="2 3" key="1">
    <citation type="submission" date="2016-11" db="EMBL/GenBank/DDBJ databases">
        <title>The macronuclear genome of Stentor coeruleus: a giant cell with tiny introns.</title>
        <authorList>
            <person name="Slabodnick M."/>
            <person name="Ruby J.G."/>
            <person name="Reiff S.B."/>
            <person name="Swart E.C."/>
            <person name="Gosai S."/>
            <person name="Prabakaran S."/>
            <person name="Witkowska E."/>
            <person name="Larue G.E."/>
            <person name="Fisher S."/>
            <person name="Freeman R.M."/>
            <person name="Gunawardena J."/>
            <person name="Chu W."/>
            <person name="Stover N.A."/>
            <person name="Gregory B.D."/>
            <person name="Nowacki M."/>
            <person name="Derisi J."/>
            <person name="Roy S.W."/>
            <person name="Marshall W.F."/>
            <person name="Sood P."/>
        </authorList>
    </citation>
    <scope>NUCLEOTIDE SEQUENCE [LARGE SCALE GENOMIC DNA]</scope>
    <source>
        <strain evidence="2">WM001</strain>
    </source>
</reference>
<dbReference type="Proteomes" id="UP000187209">
    <property type="component" value="Unassembled WGS sequence"/>
</dbReference>